<organism evidence="1 2">
    <name type="scientific">Mesorhizobium japonicum (strain LMG 29417 / CECT 9101 / MAFF 303099)</name>
    <name type="common">Mesorhizobium loti (strain MAFF 303099)</name>
    <dbReference type="NCBI Taxonomy" id="266835"/>
    <lineage>
        <taxon>Bacteria</taxon>
        <taxon>Pseudomonadati</taxon>
        <taxon>Pseudomonadota</taxon>
        <taxon>Alphaproteobacteria</taxon>
        <taxon>Hyphomicrobiales</taxon>
        <taxon>Phyllobacteriaceae</taxon>
        <taxon>Mesorhizobium</taxon>
    </lineage>
</organism>
<name>Q984N0_RHILO</name>
<evidence type="ECO:0000313" key="2">
    <source>
        <dbReference type="Proteomes" id="UP000000552"/>
    </source>
</evidence>
<protein>
    <submittedName>
        <fullName evidence="1">Msr7929 protein</fullName>
    </submittedName>
</protein>
<evidence type="ECO:0000313" key="1">
    <source>
        <dbReference type="EMBL" id="BAB53599.1"/>
    </source>
</evidence>
<dbReference type="KEGG" id="mlo:msr7929"/>
<proteinExistence type="predicted"/>
<reference evidence="1 2" key="1">
    <citation type="journal article" date="2000" name="DNA Res.">
        <title>Complete genome structure of the nitrogen-fixing symbiotic bacterium Mesorhizobium loti.</title>
        <authorList>
            <person name="Kaneko T."/>
            <person name="Nakamura Y."/>
            <person name="Sato S."/>
            <person name="Asamizu E."/>
            <person name="Kato T."/>
            <person name="Sasamoto S."/>
            <person name="Watanabe A."/>
            <person name="Idesawa K."/>
            <person name="Ishikawa A."/>
            <person name="Kawashima K."/>
            <person name="Kimura T."/>
            <person name="Kishida Y."/>
            <person name="Kiyokawa C."/>
            <person name="Kohara M."/>
            <person name="Matsumoto M."/>
            <person name="Matsuno A."/>
            <person name="Mochizuki Y."/>
            <person name="Nakayama S."/>
            <person name="Nakazaki N."/>
            <person name="Shimpo S."/>
            <person name="Sugimoto M."/>
            <person name="Takeuchi C."/>
            <person name="Yamada M."/>
            <person name="Tabata S."/>
        </authorList>
    </citation>
    <scope>NUCLEOTIDE SEQUENCE [LARGE SCALE GENOMIC DNA]</scope>
    <source>
        <strain evidence="2">LMG 29417 / CECT 9101 / MAFF 303099</strain>
    </source>
</reference>
<gene>
    <name evidence="1" type="ordered locus">msr7929</name>
</gene>
<dbReference type="AlphaFoldDB" id="Q984N0"/>
<dbReference type="HOGENOM" id="CLU_3139976_0_0_5"/>
<accession>Q984N0</accession>
<sequence>MNCCNAYFEAKGKRSALVLDKMFTLFLELLGGSKPLDRNQHCRASLRPR</sequence>
<dbReference type="Proteomes" id="UP000000552">
    <property type="component" value="Chromosome"/>
</dbReference>
<dbReference type="EMBL" id="BA000012">
    <property type="protein sequence ID" value="BAB53599.1"/>
    <property type="molecule type" value="Genomic_DNA"/>
</dbReference>